<dbReference type="SUPFAM" id="SSF49899">
    <property type="entry name" value="Concanavalin A-like lectins/glucanases"/>
    <property type="match status" value="1"/>
</dbReference>
<proteinExistence type="predicted"/>
<dbReference type="PANTHER" id="PTHR25465:SF31">
    <property type="entry name" value="RING-TYPE DOMAIN-CONTAINING PROTEIN"/>
    <property type="match status" value="1"/>
</dbReference>
<organism evidence="11 12">
    <name type="scientific">Eptatretus burgeri</name>
    <name type="common">Inshore hagfish</name>
    <dbReference type="NCBI Taxonomy" id="7764"/>
    <lineage>
        <taxon>Eukaryota</taxon>
        <taxon>Metazoa</taxon>
        <taxon>Chordata</taxon>
        <taxon>Craniata</taxon>
        <taxon>Vertebrata</taxon>
        <taxon>Cyclostomata</taxon>
        <taxon>Myxini</taxon>
        <taxon>Myxiniformes</taxon>
        <taxon>Myxinidae</taxon>
        <taxon>Eptatretinae</taxon>
        <taxon>Eptatretus</taxon>
    </lineage>
</organism>
<keyword evidence="3 6" id="KW-0863">Zinc-finger</keyword>
<dbReference type="Pfam" id="PF13445">
    <property type="entry name" value="zf-RING_UBOX"/>
    <property type="match status" value="1"/>
</dbReference>
<dbReference type="SUPFAM" id="SSF57850">
    <property type="entry name" value="RING/U-box"/>
    <property type="match status" value="1"/>
</dbReference>
<evidence type="ECO:0000256" key="7">
    <source>
        <dbReference type="SAM" id="MobiDB-lite"/>
    </source>
</evidence>
<dbReference type="Ensembl" id="ENSEBUT00000003702.1">
    <property type="protein sequence ID" value="ENSEBUP00000003333.1"/>
    <property type="gene ID" value="ENSEBUG00000002401.1"/>
</dbReference>
<dbReference type="InterPro" id="IPR001870">
    <property type="entry name" value="B30.2/SPRY"/>
</dbReference>
<dbReference type="InterPro" id="IPR001841">
    <property type="entry name" value="Znf_RING"/>
</dbReference>
<dbReference type="Gene3D" id="2.60.120.920">
    <property type="match status" value="1"/>
</dbReference>
<evidence type="ECO:0000259" key="9">
    <source>
        <dbReference type="PROSITE" id="PS50119"/>
    </source>
</evidence>
<dbReference type="SMART" id="SM00449">
    <property type="entry name" value="SPRY"/>
    <property type="match status" value="1"/>
</dbReference>
<feature type="domain" description="B30.2/SPRY" evidence="10">
    <location>
        <begin position="309"/>
        <end position="507"/>
    </location>
</feature>
<dbReference type="InterPro" id="IPR013320">
    <property type="entry name" value="ConA-like_dom_sf"/>
</dbReference>
<dbReference type="SMART" id="SM00184">
    <property type="entry name" value="RING"/>
    <property type="match status" value="1"/>
</dbReference>
<evidence type="ECO:0000256" key="4">
    <source>
        <dbReference type="ARBA" id="ARBA00022833"/>
    </source>
</evidence>
<dbReference type="PRINTS" id="PR01407">
    <property type="entry name" value="BUTYPHLNCDUF"/>
</dbReference>
<sequence>FDSAGPEMDFMCSVCFEVFEEPVSLPCGHTFCKSCIDSTWQGEHNMFSCPNCRTCFTSRPKLQRNVVIAAATRALTGLKISNTDVPPEPPKPTSCDSCLDTTTPAIKICLKCEMCYCEAHVKAHENLKGRHVMISVMGGGGLHGLKCPQHEEFFTFYCKDDKTFICTTCAMAGKHTNHKVSSVENAMMEMKVVYVNSTCLISFPVRASLYVDQTRSQHSSSQLSTARPSSAQLVPAQHSPSQLSTARPSSAQPIPAQHSLSQLSTARPSSAQPVPAQHSPSQLSTARPSSAQPVPAQHSPSQLITAHPSSAQLVPAQHSPSQLSTAHPSSAQPVPAQHSPSQLSTARPSSQSLPLICRQPYEDLPSRFILWGQVMASKGFHSGRHYWVVDVSKADQWSIGIAYSSLSRRKIANEFRFGQNALSWCLYKESRCMAKSNGKEWQVPHQEGMKKVGVFLDFNLGSLIFYNAETMASLFQFRARFTEPVFPVLTVVRCDHSLRFVKLEKDQLEALDGRVGLSSLKKEVIQAGKGRTEGWK</sequence>
<reference evidence="11" key="1">
    <citation type="submission" date="2025-08" db="UniProtKB">
        <authorList>
            <consortium name="Ensembl"/>
        </authorList>
    </citation>
    <scope>IDENTIFICATION</scope>
</reference>
<dbReference type="SUPFAM" id="SSF57845">
    <property type="entry name" value="B-box zinc-binding domain"/>
    <property type="match status" value="1"/>
</dbReference>
<evidence type="ECO:0000256" key="3">
    <source>
        <dbReference type="ARBA" id="ARBA00022771"/>
    </source>
</evidence>
<dbReference type="InterPro" id="IPR043136">
    <property type="entry name" value="B30.2/SPRY_sf"/>
</dbReference>
<dbReference type="Pfam" id="PF00622">
    <property type="entry name" value="SPRY"/>
    <property type="match status" value="1"/>
</dbReference>
<feature type="domain" description="B box-type" evidence="9">
    <location>
        <begin position="142"/>
        <end position="183"/>
    </location>
</feature>
<keyword evidence="12" id="KW-1185">Reference proteome</keyword>
<protein>
    <submittedName>
        <fullName evidence="11">Uncharacterized protein</fullName>
    </submittedName>
</protein>
<dbReference type="InterPro" id="IPR027370">
    <property type="entry name" value="Znf-RING_euk"/>
</dbReference>
<keyword evidence="5" id="KW-0391">Immunity</keyword>
<keyword evidence="2" id="KW-0479">Metal-binding</keyword>
<dbReference type="InterPro" id="IPR000315">
    <property type="entry name" value="Znf_B-box"/>
</dbReference>
<name>A0A8C4N999_EPTBU</name>
<dbReference type="GeneTree" id="ENSGT00940000154294"/>
<feature type="region of interest" description="Disordered" evidence="7">
    <location>
        <begin position="220"/>
        <end position="351"/>
    </location>
</feature>
<dbReference type="AlphaFoldDB" id="A0A8C4N999"/>
<evidence type="ECO:0000313" key="12">
    <source>
        <dbReference type="Proteomes" id="UP000694388"/>
    </source>
</evidence>
<evidence type="ECO:0000256" key="5">
    <source>
        <dbReference type="ARBA" id="ARBA00022859"/>
    </source>
</evidence>
<accession>A0A8C4N999</accession>
<evidence type="ECO:0000313" key="11">
    <source>
        <dbReference type="Ensembl" id="ENSEBUP00000003333.1"/>
    </source>
</evidence>
<dbReference type="GO" id="GO:0045087">
    <property type="term" value="P:innate immune response"/>
    <property type="evidence" value="ECO:0007669"/>
    <property type="project" value="UniProtKB-KW"/>
</dbReference>
<dbReference type="Pfam" id="PF00643">
    <property type="entry name" value="zf-B_box"/>
    <property type="match status" value="1"/>
</dbReference>
<dbReference type="PANTHER" id="PTHR25465">
    <property type="entry name" value="B-BOX DOMAIN CONTAINING"/>
    <property type="match status" value="1"/>
</dbReference>
<dbReference type="SMART" id="SM00336">
    <property type="entry name" value="BBOX"/>
    <property type="match status" value="2"/>
</dbReference>
<reference evidence="11" key="2">
    <citation type="submission" date="2025-09" db="UniProtKB">
        <authorList>
            <consortium name="Ensembl"/>
        </authorList>
    </citation>
    <scope>IDENTIFICATION</scope>
</reference>
<dbReference type="Gene3D" id="3.30.160.60">
    <property type="entry name" value="Classic Zinc Finger"/>
    <property type="match status" value="1"/>
</dbReference>
<feature type="domain" description="RING-type" evidence="8">
    <location>
        <begin position="12"/>
        <end position="53"/>
    </location>
</feature>
<keyword evidence="1" id="KW-0399">Innate immunity</keyword>
<dbReference type="OMA" id="ANIVEYY"/>
<dbReference type="Gene3D" id="3.30.40.10">
    <property type="entry name" value="Zinc/RING finger domain, C3HC4 (zinc finger)"/>
    <property type="match status" value="1"/>
</dbReference>
<dbReference type="PROSITE" id="PS50089">
    <property type="entry name" value="ZF_RING_2"/>
    <property type="match status" value="1"/>
</dbReference>
<dbReference type="InterPro" id="IPR017907">
    <property type="entry name" value="Znf_RING_CS"/>
</dbReference>
<evidence type="ECO:0000259" key="10">
    <source>
        <dbReference type="PROSITE" id="PS50188"/>
    </source>
</evidence>
<evidence type="ECO:0000259" key="8">
    <source>
        <dbReference type="PROSITE" id="PS50089"/>
    </source>
</evidence>
<dbReference type="PROSITE" id="PS00518">
    <property type="entry name" value="ZF_RING_1"/>
    <property type="match status" value="1"/>
</dbReference>
<dbReference type="GO" id="GO:0008270">
    <property type="term" value="F:zinc ion binding"/>
    <property type="evidence" value="ECO:0007669"/>
    <property type="project" value="UniProtKB-KW"/>
</dbReference>
<dbReference type="InterPro" id="IPR003879">
    <property type="entry name" value="Butyrophylin_SPRY"/>
</dbReference>
<dbReference type="PROSITE" id="PS50188">
    <property type="entry name" value="B302_SPRY"/>
    <property type="match status" value="1"/>
</dbReference>
<evidence type="ECO:0000256" key="6">
    <source>
        <dbReference type="PROSITE-ProRule" id="PRU00024"/>
    </source>
</evidence>
<dbReference type="Proteomes" id="UP000694388">
    <property type="component" value="Unplaced"/>
</dbReference>
<dbReference type="InterPro" id="IPR051051">
    <property type="entry name" value="E3_ubiq-ligase_TRIM/RNF"/>
</dbReference>
<dbReference type="InterPro" id="IPR003877">
    <property type="entry name" value="SPRY_dom"/>
</dbReference>
<dbReference type="Gene3D" id="4.10.830.40">
    <property type="match status" value="1"/>
</dbReference>
<evidence type="ECO:0000256" key="2">
    <source>
        <dbReference type="ARBA" id="ARBA00022723"/>
    </source>
</evidence>
<evidence type="ECO:0000256" key="1">
    <source>
        <dbReference type="ARBA" id="ARBA00022588"/>
    </source>
</evidence>
<dbReference type="InterPro" id="IPR013083">
    <property type="entry name" value="Znf_RING/FYVE/PHD"/>
</dbReference>
<dbReference type="PROSITE" id="PS50119">
    <property type="entry name" value="ZF_BBOX"/>
    <property type="match status" value="1"/>
</dbReference>
<dbReference type="CDD" id="cd19756">
    <property type="entry name" value="Bbox2"/>
    <property type="match status" value="1"/>
</dbReference>
<keyword evidence="4" id="KW-0862">Zinc</keyword>